<evidence type="ECO:0000256" key="1">
    <source>
        <dbReference type="ARBA" id="ARBA00009080"/>
    </source>
</evidence>
<evidence type="ECO:0000256" key="4">
    <source>
        <dbReference type="PIRSR" id="PIRSR000103-1"/>
    </source>
</evidence>
<evidence type="ECO:0000256" key="3">
    <source>
        <dbReference type="ARBA" id="ARBA00023027"/>
    </source>
</evidence>
<dbReference type="Proteomes" id="UP000473325">
    <property type="component" value="Unassembled WGS sequence"/>
</dbReference>
<dbReference type="Gene3D" id="1.10.1040.10">
    <property type="entry name" value="N-(1-d-carboxylethyl)-l-norvaline Dehydrogenase, domain 2"/>
    <property type="match status" value="1"/>
</dbReference>
<dbReference type="GO" id="GO:0051287">
    <property type="term" value="F:NAD binding"/>
    <property type="evidence" value="ECO:0007669"/>
    <property type="project" value="InterPro"/>
</dbReference>
<feature type="domain" description="3-hydroxyisobutyrate dehydrogenase-like NAD-binding" evidence="6">
    <location>
        <begin position="178"/>
        <end position="299"/>
    </location>
</feature>
<dbReference type="GO" id="GO:0016054">
    <property type="term" value="P:organic acid catabolic process"/>
    <property type="evidence" value="ECO:0007669"/>
    <property type="project" value="UniProtKB-ARBA"/>
</dbReference>
<dbReference type="InterPro" id="IPR006115">
    <property type="entry name" value="6PGDH_NADP-bd"/>
</dbReference>
<gene>
    <name evidence="7" type="ORF">GRQ65_03680</name>
</gene>
<dbReference type="AlphaFoldDB" id="A0A6L7EWP9"/>
<dbReference type="InterPro" id="IPR015815">
    <property type="entry name" value="HIBADH-related"/>
</dbReference>
<dbReference type="InterPro" id="IPR013328">
    <property type="entry name" value="6PGD_dom2"/>
</dbReference>
<evidence type="ECO:0000259" key="6">
    <source>
        <dbReference type="Pfam" id="PF14833"/>
    </source>
</evidence>
<evidence type="ECO:0000313" key="8">
    <source>
        <dbReference type="Proteomes" id="UP000473325"/>
    </source>
</evidence>
<dbReference type="SUPFAM" id="SSF51735">
    <property type="entry name" value="NAD(P)-binding Rossmann-fold domains"/>
    <property type="match status" value="1"/>
</dbReference>
<dbReference type="PANTHER" id="PTHR43060:SF15">
    <property type="entry name" value="3-HYDROXYISOBUTYRATE DEHYDROGENASE-LIKE 1, MITOCHONDRIAL-RELATED"/>
    <property type="match status" value="1"/>
</dbReference>
<dbReference type="PANTHER" id="PTHR43060">
    <property type="entry name" value="3-HYDROXYISOBUTYRATE DEHYDROGENASE-LIKE 1, MITOCHONDRIAL-RELATED"/>
    <property type="match status" value="1"/>
</dbReference>
<dbReference type="InterPro" id="IPR002204">
    <property type="entry name" value="3-OH-isobutyrate_DH-rel_CS"/>
</dbReference>
<dbReference type="GO" id="GO:0050661">
    <property type="term" value="F:NADP binding"/>
    <property type="evidence" value="ECO:0007669"/>
    <property type="project" value="InterPro"/>
</dbReference>
<accession>A0A6L7EWP9</accession>
<evidence type="ECO:0000259" key="5">
    <source>
        <dbReference type="Pfam" id="PF03446"/>
    </source>
</evidence>
<dbReference type="GO" id="GO:0016491">
    <property type="term" value="F:oxidoreductase activity"/>
    <property type="evidence" value="ECO:0007669"/>
    <property type="project" value="UniProtKB-KW"/>
</dbReference>
<dbReference type="PROSITE" id="PS00895">
    <property type="entry name" value="3_HYDROXYISOBUT_DH"/>
    <property type="match status" value="1"/>
</dbReference>
<dbReference type="SUPFAM" id="SSF48179">
    <property type="entry name" value="6-phosphogluconate dehydrogenase C-terminal domain-like"/>
    <property type="match status" value="1"/>
</dbReference>
<dbReference type="EMBL" id="WUEK01000002">
    <property type="protein sequence ID" value="MXG88645.1"/>
    <property type="molecule type" value="Genomic_DNA"/>
</dbReference>
<keyword evidence="3" id="KW-0520">NAD</keyword>
<dbReference type="Gene3D" id="3.40.50.720">
    <property type="entry name" value="NAD(P)-binding Rossmann-like Domain"/>
    <property type="match status" value="1"/>
</dbReference>
<dbReference type="Pfam" id="PF14833">
    <property type="entry name" value="NAD_binding_11"/>
    <property type="match status" value="1"/>
</dbReference>
<feature type="active site" evidence="4">
    <location>
        <position position="184"/>
    </location>
</feature>
<sequence length="305" mass="31431">MDPQPAPRTTTTTTRPLATVGVVGLGIMGSAMSTHLLAAGFDVLGTDLEPAAVADLEDHGGRGAETLGHLAAEADMVVTSLPSSEAALEVCTQLAGSARPDLVVVETSTLSLKVKQRCHDLLASAGAVLLDCPLSGTGAQARERDVVVLGSGDEAAFEAVRPALEAFARSVRHVGPFGHGTTMKLVANLLVSIHNASTAEAFALGLAAGLDPDVLYETIREGAGGSVIFDKRGPLMSARSYRPATARVSMFQKDVSLVQELATAVDVATPVLDATLPLYDRAAEAGWADADAAALLEVLEEGGRR</sequence>
<evidence type="ECO:0000256" key="2">
    <source>
        <dbReference type="ARBA" id="ARBA00023002"/>
    </source>
</evidence>
<feature type="domain" description="6-phosphogluconate dehydrogenase NADP-binding" evidence="5">
    <location>
        <begin position="19"/>
        <end position="175"/>
    </location>
</feature>
<proteinExistence type="inferred from homology"/>
<reference evidence="7 8" key="1">
    <citation type="submission" date="2019-12" db="EMBL/GenBank/DDBJ databases">
        <authorList>
            <person name="Kun Z."/>
        </authorList>
    </citation>
    <scope>NUCLEOTIDE SEQUENCE [LARGE SCALE GENOMIC DNA]</scope>
    <source>
        <strain evidence="7 8">YIM 123512</strain>
    </source>
</reference>
<dbReference type="PIRSF" id="PIRSF000103">
    <property type="entry name" value="HIBADH"/>
    <property type="match status" value="1"/>
</dbReference>
<keyword evidence="8" id="KW-1185">Reference proteome</keyword>
<dbReference type="InterPro" id="IPR036291">
    <property type="entry name" value="NAD(P)-bd_dom_sf"/>
</dbReference>
<name>A0A6L7EWP9_9ACTN</name>
<protein>
    <submittedName>
        <fullName evidence="7">NAD-binding protein</fullName>
    </submittedName>
</protein>
<organism evidence="7 8">
    <name type="scientific">Nocardioides flavescens</name>
    <dbReference type="NCBI Taxonomy" id="2691959"/>
    <lineage>
        <taxon>Bacteria</taxon>
        <taxon>Bacillati</taxon>
        <taxon>Actinomycetota</taxon>
        <taxon>Actinomycetes</taxon>
        <taxon>Propionibacteriales</taxon>
        <taxon>Nocardioidaceae</taxon>
        <taxon>Nocardioides</taxon>
    </lineage>
</organism>
<keyword evidence="2" id="KW-0560">Oxidoreductase</keyword>
<comment type="similarity">
    <text evidence="1">Belongs to the HIBADH-related family.</text>
</comment>
<dbReference type="RefSeq" id="WP_160875286.1">
    <property type="nucleotide sequence ID" value="NZ_WUEK01000002.1"/>
</dbReference>
<comment type="caution">
    <text evidence="7">The sequence shown here is derived from an EMBL/GenBank/DDBJ whole genome shotgun (WGS) entry which is preliminary data.</text>
</comment>
<evidence type="ECO:0000313" key="7">
    <source>
        <dbReference type="EMBL" id="MXG88645.1"/>
    </source>
</evidence>
<dbReference type="InterPro" id="IPR029154">
    <property type="entry name" value="HIBADH-like_NADP-bd"/>
</dbReference>
<dbReference type="InterPro" id="IPR008927">
    <property type="entry name" value="6-PGluconate_DH-like_C_sf"/>
</dbReference>
<dbReference type="Pfam" id="PF03446">
    <property type="entry name" value="NAD_binding_2"/>
    <property type="match status" value="1"/>
</dbReference>